<dbReference type="STRING" id="1123404.SAMN02745784_00350"/>
<comment type="catalytic activity">
    <reaction evidence="1">
        <text>a 1,2-diacyl-sn-glycero-3-phosphate + CTP + H(+) = a CDP-1,2-diacyl-sn-glycerol + diphosphate</text>
        <dbReference type="Rhea" id="RHEA:16229"/>
        <dbReference type="ChEBI" id="CHEBI:15378"/>
        <dbReference type="ChEBI" id="CHEBI:33019"/>
        <dbReference type="ChEBI" id="CHEBI:37563"/>
        <dbReference type="ChEBI" id="CHEBI:58332"/>
        <dbReference type="ChEBI" id="CHEBI:58608"/>
        <dbReference type="EC" id="2.7.7.41"/>
    </reaction>
</comment>
<evidence type="ECO:0000256" key="22">
    <source>
        <dbReference type="ARBA" id="ARBA00032743"/>
    </source>
</evidence>
<evidence type="ECO:0000256" key="18">
    <source>
        <dbReference type="ARBA" id="ARBA00029893"/>
    </source>
</evidence>
<evidence type="ECO:0000313" key="26">
    <source>
        <dbReference type="Proteomes" id="UP000184114"/>
    </source>
</evidence>
<evidence type="ECO:0000256" key="20">
    <source>
        <dbReference type="ARBA" id="ARBA00032253"/>
    </source>
</evidence>
<keyword evidence="17" id="KW-1208">Phospholipid metabolism</keyword>
<dbReference type="GO" id="GO:0016024">
    <property type="term" value="P:CDP-diacylglycerol biosynthetic process"/>
    <property type="evidence" value="ECO:0007669"/>
    <property type="project" value="TreeGrafter"/>
</dbReference>
<protein>
    <recommendedName>
        <fullName evidence="7">Phosphatidate cytidylyltransferase</fullName>
        <ecNumber evidence="6">2.7.7.41</ecNumber>
    </recommendedName>
    <alternativeName>
        <fullName evidence="20">CDP-DAG synthase</fullName>
    </alternativeName>
    <alternativeName>
        <fullName evidence="22">CDP-DG synthase</fullName>
    </alternativeName>
    <alternativeName>
        <fullName evidence="18">CDP-diacylglycerol synthase</fullName>
    </alternativeName>
    <alternativeName>
        <fullName evidence="21">CDP-diglyceride pyrophosphorylase</fullName>
    </alternativeName>
    <alternativeName>
        <fullName evidence="23">CDP-diglyceride synthase</fullName>
    </alternativeName>
    <alternativeName>
        <fullName evidence="19">CTP:phosphatidate cytidylyltransferase</fullName>
    </alternativeName>
</protein>
<keyword evidence="26" id="KW-1185">Reference proteome</keyword>
<dbReference type="Proteomes" id="UP000184114">
    <property type="component" value="Unassembled WGS sequence"/>
</dbReference>
<evidence type="ECO:0000256" key="13">
    <source>
        <dbReference type="ARBA" id="ARBA00022989"/>
    </source>
</evidence>
<feature type="transmembrane region" description="Helical" evidence="24">
    <location>
        <begin position="12"/>
        <end position="36"/>
    </location>
</feature>
<keyword evidence="12 25" id="KW-0548">Nucleotidyltransferase</keyword>
<evidence type="ECO:0000256" key="24">
    <source>
        <dbReference type="SAM" id="Phobius"/>
    </source>
</evidence>
<keyword evidence="11 24" id="KW-0812">Transmembrane</keyword>
<gene>
    <name evidence="25" type="ORF">SAMN02745784_00350</name>
</gene>
<comment type="pathway">
    <text evidence="3">Phospholipid metabolism; CDP-diacylglycerol biosynthesis; CDP-diacylglycerol from sn-glycerol 3-phosphate: step 3/3.</text>
</comment>
<evidence type="ECO:0000256" key="17">
    <source>
        <dbReference type="ARBA" id="ARBA00023264"/>
    </source>
</evidence>
<dbReference type="PANTHER" id="PTHR46382:SF1">
    <property type="entry name" value="PHOSPHATIDATE CYTIDYLYLTRANSFERASE"/>
    <property type="match status" value="1"/>
</dbReference>
<dbReference type="PANTHER" id="PTHR46382">
    <property type="entry name" value="PHOSPHATIDATE CYTIDYLYLTRANSFERASE"/>
    <property type="match status" value="1"/>
</dbReference>
<evidence type="ECO:0000256" key="6">
    <source>
        <dbReference type="ARBA" id="ARBA00012487"/>
    </source>
</evidence>
<reference evidence="26" key="1">
    <citation type="submission" date="2016-11" db="EMBL/GenBank/DDBJ databases">
        <authorList>
            <person name="Varghese N."/>
            <person name="Submissions S."/>
        </authorList>
    </citation>
    <scope>NUCLEOTIDE SEQUENCE [LARGE SCALE GENOMIC DNA]</scope>
    <source>
        <strain evidence="26">DSM 18095</strain>
    </source>
</reference>
<keyword evidence="10 25" id="KW-0808">Transferase</keyword>
<evidence type="ECO:0000256" key="16">
    <source>
        <dbReference type="ARBA" id="ARBA00023209"/>
    </source>
</evidence>
<dbReference type="RefSeq" id="WP_072972337.1">
    <property type="nucleotide sequence ID" value="NZ_FQTY01000001.1"/>
</dbReference>
<evidence type="ECO:0000256" key="5">
    <source>
        <dbReference type="ARBA" id="ARBA00010185"/>
    </source>
</evidence>
<keyword evidence="9" id="KW-0444">Lipid biosynthesis</keyword>
<organism evidence="25 26">
    <name type="scientific">Tissierella praeacuta DSM 18095</name>
    <dbReference type="NCBI Taxonomy" id="1123404"/>
    <lineage>
        <taxon>Bacteria</taxon>
        <taxon>Bacillati</taxon>
        <taxon>Bacillota</taxon>
        <taxon>Tissierellia</taxon>
        <taxon>Tissierellales</taxon>
        <taxon>Tissierellaceae</taxon>
        <taxon>Tissierella</taxon>
    </lineage>
</organism>
<dbReference type="EMBL" id="FQTY01000001">
    <property type="protein sequence ID" value="SHE32279.1"/>
    <property type="molecule type" value="Genomic_DNA"/>
</dbReference>
<evidence type="ECO:0000313" key="25">
    <source>
        <dbReference type="EMBL" id="SHE32279.1"/>
    </source>
</evidence>
<keyword evidence="13 24" id="KW-1133">Transmembrane helix</keyword>
<dbReference type="GeneID" id="90995043"/>
<dbReference type="Pfam" id="PF01148">
    <property type="entry name" value="CTP_transf_1"/>
    <property type="match status" value="1"/>
</dbReference>
<feature type="transmembrane region" description="Helical" evidence="24">
    <location>
        <begin position="104"/>
        <end position="123"/>
    </location>
</feature>
<feature type="transmembrane region" description="Helical" evidence="24">
    <location>
        <begin position="129"/>
        <end position="147"/>
    </location>
</feature>
<keyword evidence="15 24" id="KW-0472">Membrane</keyword>
<evidence type="ECO:0000256" key="21">
    <source>
        <dbReference type="ARBA" id="ARBA00032396"/>
    </source>
</evidence>
<evidence type="ECO:0000256" key="10">
    <source>
        <dbReference type="ARBA" id="ARBA00022679"/>
    </source>
</evidence>
<dbReference type="GO" id="GO:0004605">
    <property type="term" value="F:phosphatidate cytidylyltransferase activity"/>
    <property type="evidence" value="ECO:0007669"/>
    <property type="project" value="UniProtKB-EC"/>
</dbReference>
<feature type="transmembrane region" description="Helical" evidence="24">
    <location>
        <begin position="235"/>
        <end position="253"/>
    </location>
</feature>
<name>A0A1M4SJB5_9FIRM</name>
<dbReference type="AlphaFoldDB" id="A0A1M4SJB5"/>
<evidence type="ECO:0000256" key="2">
    <source>
        <dbReference type="ARBA" id="ARBA00004651"/>
    </source>
</evidence>
<dbReference type="EC" id="2.7.7.41" evidence="6"/>
<evidence type="ECO:0000256" key="3">
    <source>
        <dbReference type="ARBA" id="ARBA00005119"/>
    </source>
</evidence>
<evidence type="ECO:0000256" key="9">
    <source>
        <dbReference type="ARBA" id="ARBA00022516"/>
    </source>
</evidence>
<feature type="transmembrane region" description="Helical" evidence="24">
    <location>
        <begin position="168"/>
        <end position="186"/>
    </location>
</feature>
<evidence type="ECO:0000256" key="15">
    <source>
        <dbReference type="ARBA" id="ARBA00023136"/>
    </source>
</evidence>
<keyword evidence="16" id="KW-0594">Phospholipid biosynthesis</keyword>
<evidence type="ECO:0000256" key="14">
    <source>
        <dbReference type="ARBA" id="ARBA00023098"/>
    </source>
</evidence>
<proteinExistence type="inferred from homology"/>
<comment type="pathway">
    <text evidence="4">Lipid metabolism.</text>
</comment>
<evidence type="ECO:0000256" key="4">
    <source>
        <dbReference type="ARBA" id="ARBA00005189"/>
    </source>
</evidence>
<feature type="transmembrane region" description="Helical" evidence="24">
    <location>
        <begin position="77"/>
        <end position="95"/>
    </location>
</feature>
<evidence type="ECO:0000256" key="23">
    <source>
        <dbReference type="ARBA" id="ARBA00033406"/>
    </source>
</evidence>
<feature type="transmembrane region" description="Helical" evidence="24">
    <location>
        <begin position="192"/>
        <end position="214"/>
    </location>
</feature>
<evidence type="ECO:0000256" key="7">
    <source>
        <dbReference type="ARBA" id="ARBA00019373"/>
    </source>
</evidence>
<sequence length="258" mass="28914">MKDLSKRFFSGLIGLVLLIFIVSKGGYLLSFAVYIVSIIGLREFYKAIEEIDINPISTVGYLGTTGLFINTILQNNYLGLFFSSIIITLLILLMVNKDITIEDISATILGIIYIPFLLFHITYLDKTKYIWLVFIIAFGTDTFAYISGNLFGKRKLCPKISPKKTIEGSIGGIVGTIILLIIYSIYFELSPIWKIILLSIFCSIIAQLGDLVASKIKRVCGIKDYGFIMPGHGGVLDRFDSIIFTAPVIYYYISMFLI</sequence>
<evidence type="ECO:0000256" key="1">
    <source>
        <dbReference type="ARBA" id="ARBA00001698"/>
    </source>
</evidence>
<evidence type="ECO:0000256" key="19">
    <source>
        <dbReference type="ARBA" id="ARBA00031825"/>
    </source>
</evidence>
<comment type="subcellular location">
    <subcellularLocation>
        <location evidence="2">Cell membrane</location>
        <topology evidence="2">Multi-pass membrane protein</topology>
    </subcellularLocation>
</comment>
<evidence type="ECO:0000256" key="11">
    <source>
        <dbReference type="ARBA" id="ARBA00022692"/>
    </source>
</evidence>
<dbReference type="GO" id="GO:0005886">
    <property type="term" value="C:plasma membrane"/>
    <property type="evidence" value="ECO:0007669"/>
    <property type="project" value="UniProtKB-SubCell"/>
</dbReference>
<keyword evidence="14" id="KW-0443">Lipid metabolism</keyword>
<evidence type="ECO:0000256" key="8">
    <source>
        <dbReference type="ARBA" id="ARBA00022475"/>
    </source>
</evidence>
<accession>A0A1M4SJB5</accession>
<keyword evidence="8" id="KW-1003">Cell membrane</keyword>
<comment type="similarity">
    <text evidence="5">Belongs to the CDS family.</text>
</comment>
<evidence type="ECO:0000256" key="12">
    <source>
        <dbReference type="ARBA" id="ARBA00022695"/>
    </source>
</evidence>